<comment type="caution">
    <text evidence="1">The sequence shown here is derived from an EMBL/GenBank/DDBJ whole genome shotgun (WGS) entry which is preliminary data.</text>
</comment>
<dbReference type="SUPFAM" id="SSF48452">
    <property type="entry name" value="TPR-like"/>
    <property type="match status" value="2"/>
</dbReference>
<sequence length="277" mass="30422">MPSVLVFLRDALAHYESGELCTARQAAEEALHAAQPHEHEAFADSLLLLGNISAAEGDFITAERYAATCSCYVEEHLGPQHNGAAVVRLNRAIFLLESLRVQSVTTVAVVEEAHALLLEAEQLLVNVCHVGRLVLAEVLHNIGVCCALLGRYVAALTAYMRSMQIRVRFKDAARVTDLKLALTMEQVALLYRLMDEPKRQEAALLMEVVASTRRQLLGPHHPLLAAAVLAQGVIAAELGQRCRAQSFLRNALEMFLSLYGKESFQLQCAERLLAEVS</sequence>
<reference evidence="1" key="1">
    <citation type="submission" date="2016-09" db="EMBL/GenBank/DDBJ databases">
        <authorList>
            <person name="Hebert L."/>
            <person name="Moumen B."/>
        </authorList>
    </citation>
    <scope>NUCLEOTIDE SEQUENCE [LARGE SCALE GENOMIC DNA]</scope>
    <source>
        <strain evidence="1">OVI</strain>
    </source>
</reference>
<accession>A0A1G4ICQ9</accession>
<name>A0A1G4ICQ9_TRYEQ</name>
<dbReference type="InterPro" id="IPR011990">
    <property type="entry name" value="TPR-like_helical_dom_sf"/>
</dbReference>
<dbReference type="AlphaFoldDB" id="A0A1G4ICQ9"/>
<dbReference type="VEuPathDB" id="TriTrypDB:TEOVI_000160200"/>
<dbReference type="RefSeq" id="XP_067080910.1">
    <property type="nucleotide sequence ID" value="XM_067224809.1"/>
</dbReference>
<keyword evidence="2" id="KW-1185">Reference proteome</keyword>
<evidence type="ECO:0000313" key="1">
    <source>
        <dbReference type="EMBL" id="SCU70033.1"/>
    </source>
</evidence>
<organism evidence="1 2">
    <name type="scientific">Trypanosoma equiperdum</name>
    <dbReference type="NCBI Taxonomy" id="5694"/>
    <lineage>
        <taxon>Eukaryota</taxon>
        <taxon>Discoba</taxon>
        <taxon>Euglenozoa</taxon>
        <taxon>Kinetoplastea</taxon>
        <taxon>Metakinetoplastina</taxon>
        <taxon>Trypanosomatida</taxon>
        <taxon>Trypanosomatidae</taxon>
        <taxon>Trypanosoma</taxon>
    </lineage>
</organism>
<protein>
    <submittedName>
        <fullName evidence="1">Tetratricopeptide repeat, putative</fullName>
    </submittedName>
</protein>
<dbReference type="Proteomes" id="UP000195570">
    <property type="component" value="Unassembled WGS sequence"/>
</dbReference>
<dbReference type="Gene3D" id="1.25.40.10">
    <property type="entry name" value="Tetratricopeptide repeat domain"/>
    <property type="match status" value="2"/>
</dbReference>
<proteinExistence type="predicted"/>
<gene>
    <name evidence="1" type="ORF">TEOVI_000160200</name>
</gene>
<evidence type="ECO:0000313" key="2">
    <source>
        <dbReference type="Proteomes" id="UP000195570"/>
    </source>
</evidence>
<dbReference type="EMBL" id="CZPT02001346">
    <property type="protein sequence ID" value="SCU70033.1"/>
    <property type="molecule type" value="Genomic_DNA"/>
</dbReference>
<dbReference type="GeneID" id="92375542"/>